<keyword evidence="2" id="KW-1277">Toxin-antitoxin system</keyword>
<comment type="similarity">
    <text evidence="1">Belongs to the RelE toxin family.</text>
</comment>
<evidence type="ECO:0000313" key="3">
    <source>
        <dbReference type="EMBL" id="KKI99785.1"/>
    </source>
</evidence>
<dbReference type="AlphaFoldDB" id="A0A0M2PTE6"/>
<gene>
    <name evidence="3" type="ORF">PROH_07955</name>
</gene>
<accession>A0A0M2PTE6</accession>
<dbReference type="STRING" id="317619.GCA_000332315_00335"/>
<dbReference type="InterPro" id="IPR007712">
    <property type="entry name" value="RelE/ParE_toxin"/>
</dbReference>
<dbReference type="PANTHER" id="PTHR35601:SF1">
    <property type="entry name" value="TOXIN RELE"/>
    <property type="match status" value="1"/>
</dbReference>
<dbReference type="SUPFAM" id="SSF143011">
    <property type="entry name" value="RelE-like"/>
    <property type="match status" value="1"/>
</dbReference>
<dbReference type="Proteomes" id="UP000034681">
    <property type="component" value="Unassembled WGS sequence"/>
</dbReference>
<sequence>MKRCSIEFLKTARKELLKLTKDVQRRIGAKIETLAEDPYPLDTKKLKNGEGRFRIRVGDYRIIYRIEDDRCVVLVIKIGHRREIY</sequence>
<organism evidence="3 4">
    <name type="scientific">Prochlorothrix hollandica PCC 9006 = CALU 1027</name>
    <dbReference type="NCBI Taxonomy" id="317619"/>
    <lineage>
        <taxon>Bacteria</taxon>
        <taxon>Bacillati</taxon>
        <taxon>Cyanobacteriota</taxon>
        <taxon>Cyanophyceae</taxon>
        <taxon>Prochlorotrichales</taxon>
        <taxon>Prochlorotrichaceae</taxon>
        <taxon>Prochlorothrix</taxon>
    </lineage>
</organism>
<evidence type="ECO:0000313" key="4">
    <source>
        <dbReference type="Proteomes" id="UP000034681"/>
    </source>
</evidence>
<dbReference type="InterPro" id="IPR035093">
    <property type="entry name" value="RelE/ParE_toxin_dom_sf"/>
</dbReference>
<comment type="caution">
    <text evidence="3">The sequence shown here is derived from an EMBL/GenBank/DDBJ whole genome shotgun (WGS) entry which is preliminary data.</text>
</comment>
<dbReference type="OrthoDB" id="163524at2"/>
<dbReference type="PANTHER" id="PTHR35601">
    <property type="entry name" value="TOXIN RELE"/>
    <property type="match status" value="1"/>
</dbReference>
<evidence type="ECO:0000256" key="2">
    <source>
        <dbReference type="ARBA" id="ARBA00022649"/>
    </source>
</evidence>
<name>A0A0M2PTE6_PROHO</name>
<dbReference type="Gene3D" id="3.30.2310.20">
    <property type="entry name" value="RelE-like"/>
    <property type="match status" value="1"/>
</dbReference>
<dbReference type="NCBIfam" id="TIGR02385">
    <property type="entry name" value="RelE_StbE"/>
    <property type="match status" value="1"/>
</dbReference>
<protein>
    <submittedName>
        <fullName evidence="3">RelE/StbE family addiction module toxin</fullName>
    </submittedName>
</protein>
<dbReference type="EMBL" id="AJTX02000004">
    <property type="protein sequence ID" value="KKI99785.1"/>
    <property type="molecule type" value="Genomic_DNA"/>
</dbReference>
<evidence type="ECO:0000256" key="1">
    <source>
        <dbReference type="ARBA" id="ARBA00006226"/>
    </source>
</evidence>
<keyword evidence="4" id="KW-1185">Reference proteome</keyword>
<reference evidence="3" key="1">
    <citation type="submission" date="2012-04" db="EMBL/GenBank/DDBJ databases">
        <authorList>
            <person name="Borisov I.G."/>
            <person name="Ivanikova N.V."/>
            <person name="Pinevich A.V."/>
        </authorList>
    </citation>
    <scope>NUCLEOTIDE SEQUENCE</scope>
    <source>
        <strain evidence="3">CALU 1027</strain>
    </source>
</reference>
<dbReference type="Pfam" id="PF05016">
    <property type="entry name" value="ParE_toxin"/>
    <property type="match status" value="1"/>
</dbReference>
<proteinExistence type="inferred from homology"/>